<evidence type="ECO:0000313" key="2">
    <source>
        <dbReference type="EMBL" id="GAA0386803.1"/>
    </source>
</evidence>
<comment type="caution">
    <text evidence="2">The sequence shown here is derived from an EMBL/GenBank/DDBJ whole genome shotgun (WGS) entry which is preliminary data.</text>
</comment>
<keyword evidence="1" id="KW-1133">Transmembrane helix</keyword>
<gene>
    <name evidence="2" type="ORF">GCM10009093_12040</name>
</gene>
<protein>
    <submittedName>
        <fullName evidence="2">Uncharacterized protein</fullName>
    </submittedName>
</protein>
<dbReference type="EMBL" id="BAAAEJ010000004">
    <property type="protein sequence ID" value="GAA0386803.1"/>
    <property type="molecule type" value="Genomic_DNA"/>
</dbReference>
<evidence type="ECO:0000256" key="1">
    <source>
        <dbReference type="SAM" id="Phobius"/>
    </source>
</evidence>
<name>A0ABP3I111_9CAUL</name>
<dbReference type="Proteomes" id="UP001500791">
    <property type="component" value="Unassembled WGS sequence"/>
</dbReference>
<proteinExistence type="predicted"/>
<keyword evidence="3" id="KW-1185">Reference proteome</keyword>
<keyword evidence="1" id="KW-0472">Membrane</keyword>
<sequence length="48" mass="5561">MIAPTPLISDALIFFTRLLLSYVRILFEIPRIFLTNVSAARYKNKYLG</sequence>
<evidence type="ECO:0000313" key="3">
    <source>
        <dbReference type="Proteomes" id="UP001500791"/>
    </source>
</evidence>
<keyword evidence="1" id="KW-0812">Transmembrane</keyword>
<accession>A0ABP3I111</accession>
<feature type="transmembrane region" description="Helical" evidence="1">
    <location>
        <begin position="6"/>
        <end position="27"/>
    </location>
</feature>
<organism evidence="2 3">
    <name type="scientific">Brevundimonas terrae</name>
    <dbReference type="NCBI Taxonomy" id="363631"/>
    <lineage>
        <taxon>Bacteria</taxon>
        <taxon>Pseudomonadati</taxon>
        <taxon>Pseudomonadota</taxon>
        <taxon>Alphaproteobacteria</taxon>
        <taxon>Caulobacterales</taxon>
        <taxon>Caulobacteraceae</taxon>
        <taxon>Brevundimonas</taxon>
    </lineage>
</organism>
<reference evidence="3" key="1">
    <citation type="journal article" date="2019" name="Int. J. Syst. Evol. Microbiol.">
        <title>The Global Catalogue of Microorganisms (GCM) 10K type strain sequencing project: providing services to taxonomists for standard genome sequencing and annotation.</title>
        <authorList>
            <consortium name="The Broad Institute Genomics Platform"/>
            <consortium name="The Broad Institute Genome Sequencing Center for Infectious Disease"/>
            <person name="Wu L."/>
            <person name="Ma J."/>
        </authorList>
    </citation>
    <scope>NUCLEOTIDE SEQUENCE [LARGE SCALE GENOMIC DNA]</scope>
    <source>
        <strain evidence="3">JCM 13476</strain>
    </source>
</reference>